<dbReference type="GO" id="GO:0005634">
    <property type="term" value="C:nucleus"/>
    <property type="evidence" value="ECO:0007669"/>
    <property type="project" value="UniProtKB-SubCell"/>
</dbReference>
<evidence type="ECO:0000256" key="2">
    <source>
        <dbReference type="ARBA" id="ARBA00022723"/>
    </source>
</evidence>
<dbReference type="Pfam" id="PF02892">
    <property type="entry name" value="zf-BED"/>
    <property type="match status" value="1"/>
</dbReference>
<feature type="compositionally biased region" description="Polar residues" evidence="10">
    <location>
        <begin position="56"/>
        <end position="69"/>
    </location>
</feature>
<dbReference type="GO" id="GO:0008270">
    <property type="term" value="F:zinc ion binding"/>
    <property type="evidence" value="ECO:0007669"/>
    <property type="project" value="UniProtKB-KW"/>
</dbReference>
<dbReference type="InterPro" id="IPR036236">
    <property type="entry name" value="Znf_C2H2_sf"/>
</dbReference>
<sequence length="598" mass="65308">MDDDPTSVNYELRTMGMRGDDDDDVEEDRVEVFGNTSDIPIHVNVDDDDPPVDDSGNGTPTGSSATCTNKKTKTSKVWDDFEELYETTNGNRVRVSAKCNYCHKTLSARSSAGTGHLLRHIKSCKPRKLGSNALPQSMLRFSADGSVIPWEYSPEDARFELCRLIAREDLPISFGQSPAFVNYIKAAHNPRFVPVSRQTTTRDFYKLFKDRRSVIIDRLNSASSIALTSDIWSGHAKEDYLSVVAHFVNSDWQLEKRVLGLRLIDESHTGANIAERVIAVVEEYGITDKVFSITLDNASANSKAMITLTPALSGYIGDLFLHQRCACHIINLIVKAGLDKFKPMLNDIRAAISFLNASNQRIATYKNVCIAAGYRPPSLFDTFAKYERKFGSVRLHSSTIPGPSTGKKRTAWGKIFGSVVAAGLGAGNAGASPGAGNAGASPGAGNAGASPGAGLGAGSLSRMTSATALLQAASSTANLNSSELSAYLDSDTVNQYDDDFNILSWWQQHKLTYPVLSILAKDVMTVPVSTISSESTFSLTGRIIEDRRRRLNPRLVEILAVIKDWELADAKSQHTTENVELQNAYENMYLDDEIDVNP</sequence>
<comment type="subcellular location">
    <subcellularLocation>
        <location evidence="1">Nucleus</location>
    </subcellularLocation>
</comment>
<keyword evidence="2" id="KW-0479">Metal-binding</keyword>
<feature type="region of interest" description="Disordered" evidence="10">
    <location>
        <begin position="34"/>
        <end position="69"/>
    </location>
</feature>
<dbReference type="GO" id="GO:0009791">
    <property type="term" value="P:post-embryonic development"/>
    <property type="evidence" value="ECO:0007669"/>
    <property type="project" value="UniProtKB-ARBA"/>
</dbReference>
<keyword evidence="5" id="KW-0805">Transcription regulation</keyword>
<dbReference type="SUPFAM" id="SSF53098">
    <property type="entry name" value="Ribonuclease H-like"/>
    <property type="match status" value="2"/>
</dbReference>
<evidence type="ECO:0000256" key="1">
    <source>
        <dbReference type="ARBA" id="ARBA00004123"/>
    </source>
</evidence>
<dbReference type="InterPro" id="IPR012337">
    <property type="entry name" value="RNaseH-like_sf"/>
</dbReference>
<dbReference type="SMART" id="SM00614">
    <property type="entry name" value="ZnF_BED"/>
    <property type="match status" value="1"/>
</dbReference>
<dbReference type="PROSITE" id="PS50808">
    <property type="entry name" value="ZF_BED"/>
    <property type="match status" value="1"/>
</dbReference>
<dbReference type="EMBL" id="AL732351">
    <property type="protein sequence ID" value="CAJ86100.1"/>
    <property type="molecule type" value="Genomic_DNA"/>
</dbReference>
<proteinExistence type="predicted"/>
<evidence type="ECO:0000256" key="10">
    <source>
        <dbReference type="SAM" id="MobiDB-lite"/>
    </source>
</evidence>
<evidence type="ECO:0000256" key="4">
    <source>
        <dbReference type="ARBA" id="ARBA00022833"/>
    </source>
</evidence>
<accession>Q259H8</accession>
<dbReference type="InterPro" id="IPR003656">
    <property type="entry name" value="Znf_BED"/>
</dbReference>
<evidence type="ECO:0000313" key="13">
    <source>
        <dbReference type="EMBL" id="CAJ86100.1"/>
    </source>
</evidence>
<keyword evidence="8" id="KW-0539">Nucleus</keyword>
<dbReference type="EMBL" id="AL732344">
    <property type="protein sequence ID" value="CAH68192.1"/>
    <property type="molecule type" value="Genomic_DNA"/>
</dbReference>
<dbReference type="InterPro" id="IPR052035">
    <property type="entry name" value="ZnF_BED_domain_contain"/>
</dbReference>
<keyword evidence="3 9" id="KW-0863">Zinc-finger</keyword>
<reference evidence="13" key="2">
    <citation type="submission" date="2002-05" db="EMBL/GenBank/DDBJ databases">
        <title>Chromosome-wide comparison between domesticated rice subspecies indica and japonica.</title>
        <authorList>
            <person name="Han B."/>
        </authorList>
    </citation>
    <scope>NUCLEOTIDE SEQUENCE</scope>
</reference>
<protein>
    <submittedName>
        <fullName evidence="13">H0103C06.4 protein</fullName>
    </submittedName>
    <submittedName>
        <fullName evidence="12">H0403D02.20 protein</fullName>
    </submittedName>
</protein>
<gene>
    <name evidence="13" type="primary">H0103C06.4</name>
    <name evidence="12" type="synonym">H0403D02.20</name>
</gene>
<dbReference type="PANTHER" id="PTHR46481:SF7">
    <property type="entry name" value="ZINC FINGER BED DOMAIN-CONTAINING PROTEIN RICESLEEPER 2-LIKE"/>
    <property type="match status" value="1"/>
</dbReference>
<reference evidence="13" key="1">
    <citation type="journal article" date="2002" name="Nature">
        <title>Sequence and analysis of rice chromosome 4.</title>
        <authorList>
            <person name="Feng Q."/>
            <person name="Zhang Y."/>
            <person name="Hao P."/>
            <person name="Wang S."/>
            <person name="Fu G."/>
            <person name="Huang Y."/>
            <person name="Li Y."/>
            <person name="Zhu J."/>
            <person name="Liu Y."/>
            <person name="Hu X."/>
            <person name="Jia P."/>
            <person name="Zhang Y."/>
            <person name="Zhao Q."/>
            <person name="Ying K."/>
            <person name="Yu S."/>
            <person name="Tang Y."/>
            <person name="Weng Q."/>
            <person name="Zhang L."/>
            <person name="Lu Y."/>
            <person name="Mu J."/>
            <person name="Lu Y."/>
            <person name="Zhang L.S."/>
            <person name="Yu Z."/>
            <person name="Fan D."/>
            <person name="Liu X."/>
            <person name="Lu T."/>
            <person name="Li C."/>
            <person name="Wu Y."/>
            <person name="Sun T."/>
            <person name="Lei H."/>
            <person name="Li T."/>
            <person name="Hu H."/>
            <person name="Guan J."/>
            <person name="Wu M."/>
            <person name="Zhang R."/>
            <person name="Zhou B."/>
            <person name="Chen Z."/>
            <person name="Chen L."/>
            <person name="Jin Z."/>
            <person name="Wang R."/>
            <person name="Yin H."/>
            <person name="Cai Z."/>
            <person name="Ren S."/>
            <person name="Lv G."/>
            <person name="Gu W."/>
            <person name="Zhu G."/>
            <person name="Tu Y."/>
            <person name="Jia J."/>
            <person name="Zhang Y."/>
            <person name="Chen J."/>
            <person name="Kang H."/>
            <person name="Chen X."/>
            <person name="Shao C."/>
            <person name="Sun Y."/>
            <person name="Hu Q."/>
            <person name="Zhang X."/>
            <person name="Zhang W."/>
            <person name="Wang L."/>
            <person name="Ding C."/>
            <person name="Sheng H."/>
            <person name="Gu J."/>
            <person name="Chen S."/>
            <person name="Ni L."/>
            <person name="Zhu F."/>
            <person name="Chen W."/>
            <person name="Lan L."/>
            <person name="Lai Y."/>
            <person name="Cheng Z."/>
            <person name="Gu M."/>
            <person name="Jiang J."/>
            <person name="Li J."/>
            <person name="Hong G."/>
            <person name="Xue Y."/>
            <person name="Han B."/>
        </authorList>
    </citation>
    <scope>NUCLEOTIDE SEQUENCE</scope>
</reference>
<dbReference type="GO" id="GO:0003677">
    <property type="term" value="F:DNA binding"/>
    <property type="evidence" value="ECO:0007669"/>
    <property type="project" value="UniProtKB-KW"/>
</dbReference>
<feature type="domain" description="BED-type" evidence="11">
    <location>
        <begin position="72"/>
        <end position="132"/>
    </location>
</feature>
<evidence type="ECO:0000256" key="6">
    <source>
        <dbReference type="ARBA" id="ARBA00023125"/>
    </source>
</evidence>
<dbReference type="AlphaFoldDB" id="Q259H8"/>
<evidence type="ECO:0000256" key="3">
    <source>
        <dbReference type="ARBA" id="ARBA00022771"/>
    </source>
</evidence>
<evidence type="ECO:0000256" key="5">
    <source>
        <dbReference type="ARBA" id="ARBA00023015"/>
    </source>
</evidence>
<keyword evidence="4" id="KW-0862">Zinc</keyword>
<evidence type="ECO:0000256" key="7">
    <source>
        <dbReference type="ARBA" id="ARBA00023163"/>
    </source>
</evidence>
<evidence type="ECO:0000259" key="11">
    <source>
        <dbReference type="PROSITE" id="PS50808"/>
    </source>
</evidence>
<keyword evidence="6" id="KW-0238">DNA-binding</keyword>
<dbReference type="SUPFAM" id="SSF57667">
    <property type="entry name" value="beta-beta-alpha zinc fingers"/>
    <property type="match status" value="1"/>
</dbReference>
<dbReference type="PANTHER" id="PTHR46481">
    <property type="entry name" value="ZINC FINGER BED DOMAIN-CONTAINING PROTEIN 4"/>
    <property type="match status" value="1"/>
</dbReference>
<keyword evidence="7" id="KW-0804">Transcription</keyword>
<evidence type="ECO:0000256" key="9">
    <source>
        <dbReference type="PROSITE-ProRule" id="PRU00027"/>
    </source>
</evidence>
<organism evidence="13">
    <name type="scientific">Oryza sativa</name>
    <name type="common">Rice</name>
    <dbReference type="NCBI Taxonomy" id="4530"/>
    <lineage>
        <taxon>Eukaryota</taxon>
        <taxon>Viridiplantae</taxon>
        <taxon>Streptophyta</taxon>
        <taxon>Embryophyta</taxon>
        <taxon>Tracheophyta</taxon>
        <taxon>Spermatophyta</taxon>
        <taxon>Magnoliopsida</taxon>
        <taxon>Liliopsida</taxon>
        <taxon>Poales</taxon>
        <taxon>Poaceae</taxon>
        <taxon>BOP clade</taxon>
        <taxon>Oryzoideae</taxon>
        <taxon>Oryzeae</taxon>
        <taxon>Oryzinae</taxon>
        <taxon>Oryza</taxon>
    </lineage>
</organism>
<dbReference type="Pfam" id="PF05699">
    <property type="entry name" value="Dimer_Tnp_hAT"/>
    <property type="match status" value="1"/>
</dbReference>
<name>Q259H8_ORYSA</name>
<evidence type="ECO:0000313" key="12">
    <source>
        <dbReference type="EMBL" id="CAH68192.1"/>
    </source>
</evidence>
<dbReference type="GO" id="GO:0046983">
    <property type="term" value="F:protein dimerization activity"/>
    <property type="evidence" value="ECO:0007669"/>
    <property type="project" value="InterPro"/>
</dbReference>
<dbReference type="InterPro" id="IPR008906">
    <property type="entry name" value="HATC_C_dom"/>
</dbReference>
<evidence type="ECO:0000256" key="8">
    <source>
        <dbReference type="ARBA" id="ARBA00023242"/>
    </source>
</evidence>